<dbReference type="GO" id="GO:0005975">
    <property type="term" value="P:carbohydrate metabolic process"/>
    <property type="evidence" value="ECO:0007669"/>
    <property type="project" value="InterPro"/>
</dbReference>
<dbReference type="InterPro" id="IPR041704">
    <property type="entry name" value="CFLE_GH18"/>
</dbReference>
<dbReference type="GO" id="GO:0070492">
    <property type="term" value="F:oligosaccharide binding"/>
    <property type="evidence" value="ECO:0007669"/>
    <property type="project" value="TreeGrafter"/>
</dbReference>
<dbReference type="Pfam" id="PF01476">
    <property type="entry name" value="LysM"/>
    <property type="match status" value="2"/>
</dbReference>
<dbReference type="Gene3D" id="3.10.50.10">
    <property type="match status" value="1"/>
</dbReference>
<dbReference type="EMBL" id="FPAA01000003">
    <property type="protein sequence ID" value="SFS54065.1"/>
    <property type="molecule type" value="Genomic_DNA"/>
</dbReference>
<protein>
    <submittedName>
        <fullName evidence="5">Spore germination protein</fullName>
    </submittedName>
</protein>
<organism evidence="5 6">
    <name type="scientific">Marininema halotolerans</name>
    <dbReference type="NCBI Taxonomy" id="1155944"/>
    <lineage>
        <taxon>Bacteria</taxon>
        <taxon>Bacillati</taxon>
        <taxon>Bacillota</taxon>
        <taxon>Bacilli</taxon>
        <taxon>Bacillales</taxon>
        <taxon>Thermoactinomycetaceae</taxon>
        <taxon>Marininema</taxon>
    </lineage>
</organism>
<dbReference type="CDD" id="cd02874">
    <property type="entry name" value="GH18_CFLE_spore_hydrolase"/>
    <property type="match status" value="1"/>
</dbReference>
<dbReference type="InterPro" id="IPR001223">
    <property type="entry name" value="Glyco_hydro18_cat"/>
</dbReference>
<dbReference type="InterPro" id="IPR017853">
    <property type="entry name" value="GH"/>
</dbReference>
<dbReference type="Proteomes" id="UP000198660">
    <property type="component" value="Unassembled WGS sequence"/>
</dbReference>
<keyword evidence="6" id="KW-1185">Reference proteome</keyword>
<dbReference type="AlphaFoldDB" id="A0A1I6QNN1"/>
<feature type="domain" description="GH18" evidence="4">
    <location>
        <begin position="89"/>
        <end position="428"/>
    </location>
</feature>
<proteinExistence type="predicted"/>
<evidence type="ECO:0000259" key="4">
    <source>
        <dbReference type="PROSITE" id="PS51910"/>
    </source>
</evidence>
<sequence length="428" mass="49030">MQIVTVNKGDTIWEIANRFGARSSDVIKLNGLSEKAELVIGQSLVMPTPSGVHVVQSGDSLWSIAQQYHVSLEALQKLNQPINPEKLYPGTRIYIPQRLKRTIEANGYLQPDTAERDQQIVRETANDLTYFTLFSYQVQPNGHLKPLKDSSALKAIHPTKSLPMVSITNFTEGNFSPEVAHNIFTKRQVRERLIANVINLMRIKSYKALNIDFENLREDDRDAYTEFLQLITRRVKRARRTYLVSTALAPKTSAEQKGAWYTAHDYGAHGKIVDFVILMTYEWGWSGGPPMAVSPIPKMRDVLDYATDVIPPNKILMGASIYGYDWTLPYQEGGPFAKTLSPLGSVNLARAKGANIRYDKTAQAPYFHYYDENKKEHVVWFEDPRSIQAKFDLVREYRLRGISYWLLGREFPQNWALLRDNFNIRKLR</sequence>
<dbReference type="InterPro" id="IPR018392">
    <property type="entry name" value="LysM"/>
</dbReference>
<accession>A0A1I6QNN1</accession>
<dbReference type="InterPro" id="IPR011583">
    <property type="entry name" value="Chitinase_II/V-like_cat"/>
</dbReference>
<dbReference type="PANTHER" id="PTHR46066">
    <property type="entry name" value="CHITINASE DOMAIN-CONTAINING PROTEIN 1 FAMILY MEMBER"/>
    <property type="match status" value="1"/>
</dbReference>
<dbReference type="PROSITE" id="PS51910">
    <property type="entry name" value="GH18_2"/>
    <property type="match status" value="1"/>
</dbReference>
<feature type="domain" description="LysM" evidence="3">
    <location>
        <begin position="2"/>
        <end position="46"/>
    </location>
</feature>
<reference evidence="6" key="1">
    <citation type="submission" date="2016-10" db="EMBL/GenBank/DDBJ databases">
        <authorList>
            <person name="Varghese N."/>
            <person name="Submissions S."/>
        </authorList>
    </citation>
    <scope>NUCLEOTIDE SEQUENCE [LARGE SCALE GENOMIC DNA]</scope>
    <source>
        <strain evidence="6">DSM 45789</strain>
    </source>
</reference>
<evidence type="ECO:0000256" key="2">
    <source>
        <dbReference type="ARBA" id="ARBA00023295"/>
    </source>
</evidence>
<dbReference type="Gene3D" id="3.20.20.80">
    <property type="entry name" value="Glycosidases"/>
    <property type="match status" value="1"/>
</dbReference>
<keyword evidence="1" id="KW-0378">Hydrolase</keyword>
<evidence type="ECO:0000313" key="5">
    <source>
        <dbReference type="EMBL" id="SFS54065.1"/>
    </source>
</evidence>
<dbReference type="OrthoDB" id="9769314at2"/>
<name>A0A1I6QNN1_9BACL</name>
<evidence type="ECO:0000313" key="6">
    <source>
        <dbReference type="Proteomes" id="UP000198660"/>
    </source>
</evidence>
<dbReference type="InterPro" id="IPR029070">
    <property type="entry name" value="Chitinase_insertion_sf"/>
</dbReference>
<dbReference type="GO" id="GO:0008061">
    <property type="term" value="F:chitin binding"/>
    <property type="evidence" value="ECO:0007669"/>
    <property type="project" value="InterPro"/>
</dbReference>
<dbReference type="CDD" id="cd00118">
    <property type="entry name" value="LysM"/>
    <property type="match status" value="2"/>
</dbReference>
<evidence type="ECO:0000259" key="3">
    <source>
        <dbReference type="PROSITE" id="PS51782"/>
    </source>
</evidence>
<dbReference type="SUPFAM" id="SSF54106">
    <property type="entry name" value="LysM domain"/>
    <property type="match status" value="2"/>
</dbReference>
<evidence type="ECO:0000256" key="1">
    <source>
        <dbReference type="ARBA" id="ARBA00022801"/>
    </source>
</evidence>
<feature type="domain" description="LysM" evidence="3">
    <location>
        <begin position="51"/>
        <end position="95"/>
    </location>
</feature>
<dbReference type="RefSeq" id="WP_091835196.1">
    <property type="nucleotide sequence ID" value="NZ_FPAA01000003.1"/>
</dbReference>
<dbReference type="GO" id="GO:0016798">
    <property type="term" value="F:hydrolase activity, acting on glycosyl bonds"/>
    <property type="evidence" value="ECO:0007669"/>
    <property type="project" value="UniProtKB-KW"/>
</dbReference>
<dbReference type="PANTHER" id="PTHR46066:SF2">
    <property type="entry name" value="CHITINASE DOMAIN-CONTAINING PROTEIN 1"/>
    <property type="match status" value="1"/>
</dbReference>
<dbReference type="InterPro" id="IPR036779">
    <property type="entry name" value="LysM_dom_sf"/>
</dbReference>
<dbReference type="Gene3D" id="3.10.350.10">
    <property type="entry name" value="LysM domain"/>
    <property type="match status" value="2"/>
</dbReference>
<dbReference type="SMART" id="SM00257">
    <property type="entry name" value="LysM"/>
    <property type="match status" value="2"/>
</dbReference>
<gene>
    <name evidence="5" type="ORF">SAMN05444972_103274</name>
</gene>
<dbReference type="GO" id="GO:0012505">
    <property type="term" value="C:endomembrane system"/>
    <property type="evidence" value="ECO:0007669"/>
    <property type="project" value="TreeGrafter"/>
</dbReference>
<dbReference type="PROSITE" id="PS51782">
    <property type="entry name" value="LYSM"/>
    <property type="match status" value="2"/>
</dbReference>
<dbReference type="SMART" id="SM00636">
    <property type="entry name" value="Glyco_18"/>
    <property type="match status" value="1"/>
</dbReference>
<dbReference type="SUPFAM" id="SSF51445">
    <property type="entry name" value="(Trans)glycosidases"/>
    <property type="match status" value="1"/>
</dbReference>
<dbReference type="Pfam" id="PF00704">
    <property type="entry name" value="Glyco_hydro_18"/>
    <property type="match status" value="1"/>
</dbReference>
<keyword evidence="2" id="KW-0326">Glycosidase</keyword>